<dbReference type="HAMAP" id="MF_00278">
    <property type="entry name" value="HisH"/>
    <property type="match status" value="1"/>
</dbReference>
<keyword evidence="6 10" id="KW-0368">Histidine biosynthesis</keyword>
<feature type="domain" description="Glutamine amidotransferase" evidence="12">
    <location>
        <begin position="11"/>
        <end position="223"/>
    </location>
</feature>
<comment type="catalytic activity">
    <reaction evidence="9 10">
        <text>L-glutamine + H2O = L-glutamate + NH4(+)</text>
        <dbReference type="Rhea" id="RHEA:15889"/>
        <dbReference type="ChEBI" id="CHEBI:15377"/>
        <dbReference type="ChEBI" id="CHEBI:28938"/>
        <dbReference type="ChEBI" id="CHEBI:29985"/>
        <dbReference type="ChEBI" id="CHEBI:58359"/>
        <dbReference type="EC" id="3.5.1.2"/>
    </reaction>
</comment>
<organism evidence="13 14">
    <name type="scientific">Candidatus Pseudobacter hemicellulosilyticus</name>
    <dbReference type="NCBI Taxonomy" id="3121375"/>
    <lineage>
        <taxon>Bacteria</taxon>
        <taxon>Pseudomonadati</taxon>
        <taxon>Bacteroidota</taxon>
        <taxon>Chitinophagia</taxon>
        <taxon>Chitinophagales</taxon>
        <taxon>Chitinophagaceae</taxon>
        <taxon>Pseudobacter</taxon>
    </lineage>
</organism>
<evidence type="ECO:0000256" key="10">
    <source>
        <dbReference type="HAMAP-Rule" id="MF_00278"/>
    </source>
</evidence>
<evidence type="ECO:0000256" key="3">
    <source>
        <dbReference type="ARBA" id="ARBA00022605"/>
    </source>
</evidence>
<dbReference type="GO" id="GO:0005737">
    <property type="term" value="C:cytoplasm"/>
    <property type="evidence" value="ECO:0007669"/>
    <property type="project" value="UniProtKB-SubCell"/>
</dbReference>
<keyword evidence="7 10" id="KW-0456">Lyase</keyword>
<dbReference type="GO" id="GO:0000107">
    <property type="term" value="F:imidazoleglycerol-phosphate synthase activity"/>
    <property type="evidence" value="ECO:0007669"/>
    <property type="project" value="UniProtKB-UniRule"/>
</dbReference>
<evidence type="ECO:0000256" key="4">
    <source>
        <dbReference type="ARBA" id="ARBA00022801"/>
    </source>
</evidence>
<comment type="subunit">
    <text evidence="2 10">Heterodimer of HisH and HisF.</text>
</comment>
<keyword evidence="10" id="KW-0963">Cytoplasm</keyword>
<comment type="function">
    <text evidence="10">IGPS catalyzes the conversion of PRFAR and glutamine to IGP, AICAR and glutamate. The HisH subunit catalyzes the hydrolysis of glutamine to glutamate and ammonia as part of the synthesis of IGP and AICAR. The resulting ammonia molecule is channeled to the active site of HisF.</text>
</comment>
<dbReference type="Pfam" id="PF00117">
    <property type="entry name" value="GATase"/>
    <property type="match status" value="1"/>
</dbReference>
<dbReference type="InterPro" id="IPR017926">
    <property type="entry name" value="GATASE"/>
</dbReference>
<dbReference type="PROSITE" id="PS51273">
    <property type="entry name" value="GATASE_TYPE_1"/>
    <property type="match status" value="1"/>
</dbReference>
<dbReference type="Gene3D" id="3.40.50.880">
    <property type="match status" value="1"/>
</dbReference>
<evidence type="ECO:0000256" key="7">
    <source>
        <dbReference type="ARBA" id="ARBA00023239"/>
    </source>
</evidence>
<comment type="pathway">
    <text evidence="1 10">Amino-acid biosynthesis; L-histidine biosynthesis; L-histidine from 5-phospho-alpha-D-ribose 1-diphosphate: step 5/9.</text>
</comment>
<dbReference type="EC" id="4.3.2.10" evidence="10"/>
<evidence type="ECO:0000256" key="9">
    <source>
        <dbReference type="ARBA" id="ARBA00049534"/>
    </source>
</evidence>
<dbReference type="GO" id="GO:0004359">
    <property type="term" value="F:glutaminase activity"/>
    <property type="evidence" value="ECO:0007669"/>
    <property type="project" value="UniProtKB-EC"/>
</dbReference>
<evidence type="ECO:0000313" key="14">
    <source>
        <dbReference type="Proteomes" id="UP001220610"/>
    </source>
</evidence>
<evidence type="ECO:0000313" key="13">
    <source>
        <dbReference type="EMBL" id="WEK35127.1"/>
    </source>
</evidence>
<keyword evidence="3 10" id="KW-0028">Amino-acid biosynthesis</keyword>
<dbReference type="GO" id="GO:0000105">
    <property type="term" value="P:L-histidine biosynthetic process"/>
    <property type="evidence" value="ECO:0007669"/>
    <property type="project" value="UniProtKB-UniRule"/>
</dbReference>
<evidence type="ECO:0000256" key="5">
    <source>
        <dbReference type="ARBA" id="ARBA00022962"/>
    </source>
</evidence>
<name>A0AAJ5WR19_9BACT</name>
<gene>
    <name evidence="10" type="primary">hisH</name>
    <name evidence="13" type="ORF">P0Y53_21770</name>
</gene>
<accession>A0AAJ5WR19</accession>
<feature type="active site" evidence="10 11">
    <location>
        <position position="209"/>
    </location>
</feature>
<dbReference type="AlphaFoldDB" id="A0AAJ5WR19"/>
<dbReference type="InterPro" id="IPR029062">
    <property type="entry name" value="Class_I_gatase-like"/>
</dbReference>
<proteinExistence type="inferred from homology"/>
<feature type="active site" description="Nucleophile" evidence="10 11">
    <location>
        <position position="77"/>
    </location>
</feature>
<dbReference type="EC" id="3.5.1.2" evidence="10"/>
<dbReference type="PANTHER" id="PTHR42701">
    <property type="entry name" value="IMIDAZOLE GLYCEROL PHOSPHATE SYNTHASE SUBUNIT HISH"/>
    <property type="match status" value="1"/>
</dbReference>
<keyword evidence="4 10" id="KW-0378">Hydrolase</keyword>
<dbReference type="EMBL" id="CP119311">
    <property type="protein sequence ID" value="WEK35127.1"/>
    <property type="molecule type" value="Genomic_DNA"/>
</dbReference>
<dbReference type="CDD" id="cd01748">
    <property type="entry name" value="GATase1_IGP_Synthase"/>
    <property type="match status" value="1"/>
</dbReference>
<evidence type="ECO:0000256" key="1">
    <source>
        <dbReference type="ARBA" id="ARBA00005091"/>
    </source>
</evidence>
<evidence type="ECO:0000256" key="8">
    <source>
        <dbReference type="ARBA" id="ARBA00047838"/>
    </source>
</evidence>
<dbReference type="PANTHER" id="PTHR42701:SF1">
    <property type="entry name" value="IMIDAZOLE GLYCEROL PHOSPHATE SYNTHASE SUBUNIT HISH"/>
    <property type="match status" value="1"/>
</dbReference>
<evidence type="ECO:0000256" key="2">
    <source>
        <dbReference type="ARBA" id="ARBA00011152"/>
    </source>
</evidence>
<reference evidence="13" key="1">
    <citation type="submission" date="2023-03" db="EMBL/GenBank/DDBJ databases">
        <title>Andean soil-derived lignocellulolytic bacterial consortium as a source of novel taxa and putative plastic-active enzymes.</title>
        <authorList>
            <person name="Diaz-Garcia L."/>
            <person name="Chuvochina M."/>
            <person name="Feuerriegel G."/>
            <person name="Bunk B."/>
            <person name="Sproer C."/>
            <person name="Streit W.R."/>
            <person name="Rodriguez L.M."/>
            <person name="Overmann J."/>
            <person name="Jimenez D.J."/>
        </authorList>
    </citation>
    <scope>NUCLEOTIDE SEQUENCE</scope>
    <source>
        <strain evidence="13">MAG 7</strain>
    </source>
</reference>
<protein>
    <recommendedName>
        <fullName evidence="10">Imidazole glycerol phosphate synthase subunit HisH</fullName>
        <ecNumber evidence="10">4.3.2.10</ecNumber>
    </recommendedName>
    <alternativeName>
        <fullName evidence="10">IGP synthase glutaminase subunit</fullName>
        <ecNumber evidence="10">3.5.1.2</ecNumber>
    </alternativeName>
    <alternativeName>
        <fullName evidence="10">IGP synthase subunit HisH</fullName>
    </alternativeName>
    <alternativeName>
        <fullName evidence="10">ImGP synthase subunit HisH</fullName>
        <shortName evidence="10">IGPS subunit HisH</shortName>
    </alternativeName>
</protein>
<feature type="active site" evidence="10 11">
    <location>
        <position position="207"/>
    </location>
</feature>
<dbReference type="Proteomes" id="UP001220610">
    <property type="component" value="Chromosome"/>
</dbReference>
<dbReference type="InterPro" id="IPR010139">
    <property type="entry name" value="Imidazole-glycPsynth_HisH"/>
</dbReference>
<comment type="subcellular location">
    <subcellularLocation>
        <location evidence="10">Cytoplasm</location>
    </subcellularLocation>
</comment>
<sequence length="225" mass="24572">MSLTIVKYNAGNIQSVLYALERIGVEAVVTDDHEAIRTASKVIFPGVGEASSAMRYLRERGLDQVLKSLEQPVLGICLGMQLMCAYSEENDTDCLGIFDEQVRLFRPGQPSGAALAAEAAASREGLLPAGDGGSFGVAPVLKVPQIGWNSAYNLQTPLFKDIPEDSYFYFVHGYYAAIGEHTIATTDYVQPYSAALHKGNFYGAQFHPEKSARWGEQLIRNFLAI</sequence>
<dbReference type="PIRSF" id="PIRSF000495">
    <property type="entry name" value="Amidotransf_hisH"/>
    <property type="match status" value="1"/>
</dbReference>
<evidence type="ECO:0000256" key="11">
    <source>
        <dbReference type="PIRSR" id="PIRSR000495-1"/>
    </source>
</evidence>
<keyword evidence="5 10" id="KW-0315">Glutamine amidotransferase</keyword>
<comment type="catalytic activity">
    <reaction evidence="8 10">
        <text>5-[(5-phospho-1-deoxy-D-ribulos-1-ylimino)methylamino]-1-(5-phospho-beta-D-ribosyl)imidazole-4-carboxamide + L-glutamine = D-erythro-1-(imidazol-4-yl)glycerol 3-phosphate + 5-amino-1-(5-phospho-beta-D-ribosyl)imidazole-4-carboxamide + L-glutamate + H(+)</text>
        <dbReference type="Rhea" id="RHEA:24793"/>
        <dbReference type="ChEBI" id="CHEBI:15378"/>
        <dbReference type="ChEBI" id="CHEBI:29985"/>
        <dbReference type="ChEBI" id="CHEBI:58278"/>
        <dbReference type="ChEBI" id="CHEBI:58359"/>
        <dbReference type="ChEBI" id="CHEBI:58475"/>
        <dbReference type="ChEBI" id="CHEBI:58525"/>
        <dbReference type="EC" id="4.3.2.10"/>
    </reaction>
</comment>
<dbReference type="GO" id="GO:0016829">
    <property type="term" value="F:lyase activity"/>
    <property type="evidence" value="ECO:0007669"/>
    <property type="project" value="UniProtKB-KW"/>
</dbReference>
<evidence type="ECO:0000259" key="12">
    <source>
        <dbReference type="Pfam" id="PF00117"/>
    </source>
</evidence>
<dbReference type="SUPFAM" id="SSF52317">
    <property type="entry name" value="Class I glutamine amidotransferase-like"/>
    <property type="match status" value="1"/>
</dbReference>
<evidence type="ECO:0000256" key="6">
    <source>
        <dbReference type="ARBA" id="ARBA00023102"/>
    </source>
</evidence>